<dbReference type="InterPro" id="IPR013685">
    <property type="entry name" value="POTRA_FtsQ_type"/>
</dbReference>
<feature type="region of interest" description="Disordered" evidence="9">
    <location>
        <begin position="257"/>
        <end position="294"/>
    </location>
</feature>
<keyword evidence="7 8" id="KW-0131">Cell cycle</keyword>
<feature type="transmembrane region" description="Helical" evidence="8">
    <location>
        <begin position="31"/>
        <end position="48"/>
    </location>
</feature>
<dbReference type="Pfam" id="PF08478">
    <property type="entry name" value="POTRA_1"/>
    <property type="match status" value="1"/>
</dbReference>
<evidence type="ECO:0000256" key="2">
    <source>
        <dbReference type="ARBA" id="ARBA00022475"/>
    </source>
</evidence>
<dbReference type="InterPro" id="IPR005548">
    <property type="entry name" value="Cell_div_FtsQ/DivIB_C"/>
</dbReference>
<gene>
    <name evidence="8" type="primary">divIB</name>
    <name evidence="12" type="ORF">DOS76_06290</name>
    <name evidence="11" type="ORF">DOS83_06415</name>
</gene>
<dbReference type="PROSITE" id="PS51779">
    <property type="entry name" value="POTRA"/>
    <property type="match status" value="1"/>
</dbReference>
<dbReference type="Pfam" id="PF03799">
    <property type="entry name" value="FtsQ_DivIB_C"/>
    <property type="match status" value="1"/>
</dbReference>
<dbReference type="OrthoDB" id="1819027at2"/>
<evidence type="ECO:0000313" key="13">
    <source>
        <dbReference type="Proteomes" id="UP000256337"/>
    </source>
</evidence>
<name>A0A2K3ZEM4_9STAP</name>
<dbReference type="Gene3D" id="3.40.50.10960">
    <property type="match status" value="1"/>
</dbReference>
<dbReference type="GO" id="GO:0005886">
    <property type="term" value="C:plasma membrane"/>
    <property type="evidence" value="ECO:0007669"/>
    <property type="project" value="UniProtKB-SubCell"/>
</dbReference>
<dbReference type="GeneID" id="48058103"/>
<evidence type="ECO:0000256" key="7">
    <source>
        <dbReference type="ARBA" id="ARBA00023306"/>
    </source>
</evidence>
<evidence type="ECO:0000313" key="14">
    <source>
        <dbReference type="Proteomes" id="UP000256562"/>
    </source>
</evidence>
<dbReference type="PANTHER" id="PTHR37820:SF1">
    <property type="entry name" value="CELL DIVISION PROTEIN FTSQ"/>
    <property type="match status" value="1"/>
</dbReference>
<evidence type="ECO:0000313" key="11">
    <source>
        <dbReference type="EMBL" id="REH95420.1"/>
    </source>
</evidence>
<accession>A0A2K3ZEM4</accession>
<dbReference type="InterPro" id="IPR050487">
    <property type="entry name" value="FtsQ_DivIB"/>
</dbReference>
<feature type="compositionally biased region" description="Polar residues" evidence="9">
    <location>
        <begin position="257"/>
        <end position="276"/>
    </location>
</feature>
<keyword evidence="4 8" id="KW-0812">Transmembrane</keyword>
<dbReference type="InterPro" id="IPR026580">
    <property type="entry name" value="DivIB"/>
</dbReference>
<evidence type="ECO:0000256" key="3">
    <source>
        <dbReference type="ARBA" id="ARBA00022618"/>
    </source>
</evidence>
<keyword evidence="6 8" id="KW-0472">Membrane</keyword>
<evidence type="ECO:0000256" key="6">
    <source>
        <dbReference type="ARBA" id="ARBA00023136"/>
    </source>
</evidence>
<proteinExistence type="inferred from homology"/>
<comment type="function">
    <text evidence="8">Cell division protein that may be involved in stabilizing or promoting the assembly of the division complex.</text>
</comment>
<dbReference type="InterPro" id="IPR034746">
    <property type="entry name" value="POTRA"/>
</dbReference>
<dbReference type="GO" id="GO:0043093">
    <property type="term" value="P:FtsZ-dependent cytokinesis"/>
    <property type="evidence" value="ECO:0007669"/>
    <property type="project" value="UniProtKB-UniRule"/>
</dbReference>
<evidence type="ECO:0000313" key="12">
    <source>
        <dbReference type="EMBL" id="REI21706.1"/>
    </source>
</evidence>
<feature type="domain" description="POTRA" evidence="10">
    <location>
        <begin position="51"/>
        <end position="119"/>
    </location>
</feature>
<dbReference type="PANTHER" id="PTHR37820">
    <property type="entry name" value="CELL DIVISION PROTEIN DIVIB"/>
    <property type="match status" value="1"/>
</dbReference>
<dbReference type="RefSeq" id="WP_103208734.1">
    <property type="nucleotide sequence ID" value="NZ_CAJUZQ010000010.1"/>
</dbReference>
<evidence type="ECO:0000256" key="9">
    <source>
        <dbReference type="SAM" id="MobiDB-lite"/>
    </source>
</evidence>
<evidence type="ECO:0000256" key="5">
    <source>
        <dbReference type="ARBA" id="ARBA00022989"/>
    </source>
</evidence>
<dbReference type="Proteomes" id="UP000256562">
    <property type="component" value="Unassembled WGS sequence"/>
</dbReference>
<dbReference type="KEGG" id="sfq:C7J90_07690"/>
<evidence type="ECO:0000256" key="4">
    <source>
        <dbReference type="ARBA" id="ARBA00022692"/>
    </source>
</evidence>
<comment type="subcellular location">
    <subcellularLocation>
        <location evidence="8">Cell membrane</location>
        <topology evidence="8">Single-pass type II membrane protein</topology>
    </subcellularLocation>
    <subcellularLocation>
        <location evidence="1">Membrane</location>
    </subcellularLocation>
    <text evidence="8">Localizes to the division septum.</text>
</comment>
<dbReference type="EMBL" id="QKXQ01000299">
    <property type="protein sequence ID" value="REH95420.1"/>
    <property type="molecule type" value="Genomic_DNA"/>
</dbReference>
<comment type="similarity">
    <text evidence="8">Belongs to the FtsQ/DivIB family. DivIB subfamily.</text>
</comment>
<dbReference type="GO" id="GO:0032153">
    <property type="term" value="C:cell division site"/>
    <property type="evidence" value="ECO:0007669"/>
    <property type="project" value="UniProtKB-UniRule"/>
</dbReference>
<evidence type="ECO:0000256" key="8">
    <source>
        <dbReference type="HAMAP-Rule" id="MF_00912"/>
    </source>
</evidence>
<sequence>MKEHIPQINNEYLKEKRKKQLLKRRRRQRNVMIALVLLVVLIVLYMFTPISKISSATVEGNHNVSKEEVIKKLNISQQPRIYAYNSGKAKERIEQNDLIQSVHIKKGLFNSLTVEVNEYDIVGVTSEKGKNVPVLETGKVLSDFKGDIPNEAPYLTGFKSSEKRKIVQTLSEMDSKIRGQISEIVYAPQKDQSQLIQLFMRDGIEVLGNMNSINQKLKYYPSMSRALDKDETGHLKESGFIDLSVGATFIPYNNVKDGQNNSASSQDVQKSSASTNEAKEALQSALNKIKEKDK</sequence>
<evidence type="ECO:0000256" key="1">
    <source>
        <dbReference type="ARBA" id="ARBA00004370"/>
    </source>
</evidence>
<comment type="caution">
    <text evidence="11">The sequence shown here is derived from an EMBL/GenBank/DDBJ whole genome shotgun (WGS) entry which is preliminary data.</text>
</comment>
<dbReference type="AlphaFoldDB" id="A0A2K3ZEM4"/>
<organism evidence="11 14">
    <name type="scientific">Staphylococcus felis</name>
    <dbReference type="NCBI Taxonomy" id="46127"/>
    <lineage>
        <taxon>Bacteria</taxon>
        <taxon>Bacillati</taxon>
        <taxon>Bacillota</taxon>
        <taxon>Bacilli</taxon>
        <taxon>Bacillales</taxon>
        <taxon>Staphylococcaceae</taxon>
        <taxon>Staphylococcus</taxon>
    </lineage>
</organism>
<dbReference type="Proteomes" id="UP000256337">
    <property type="component" value="Unassembled WGS sequence"/>
</dbReference>
<reference evidence="13 14" key="1">
    <citation type="journal article" date="2018" name="Vet. Microbiol.">
        <title>Characterisation of Staphylococcus felis isolated from cats using whole genome sequencing.</title>
        <authorList>
            <person name="Worthing K."/>
            <person name="Pang S."/>
            <person name="Trott D.J."/>
            <person name="Abraham S."/>
            <person name="Coombs G.W."/>
            <person name="Jordan D."/>
            <person name="McIntyre L."/>
            <person name="Davies M.R."/>
            <person name="Norris J."/>
        </authorList>
    </citation>
    <scope>NUCLEOTIDE SEQUENCE [LARGE SCALE GENOMIC DNA]</scope>
    <source>
        <strain evidence="12 13">F25</strain>
        <strain evidence="11 14">F9</strain>
    </source>
</reference>
<keyword evidence="3 8" id="KW-0132">Cell division</keyword>
<dbReference type="EMBL" id="QKYD01000105">
    <property type="protein sequence ID" value="REI21706.1"/>
    <property type="molecule type" value="Genomic_DNA"/>
</dbReference>
<protein>
    <recommendedName>
        <fullName evidence="8">Cell division protein DivIB</fullName>
    </recommendedName>
</protein>
<dbReference type="HAMAP" id="MF_00912">
    <property type="entry name" value="DivIB"/>
    <property type="match status" value="1"/>
</dbReference>
<keyword evidence="2 8" id="KW-1003">Cell membrane</keyword>
<evidence type="ECO:0000259" key="10">
    <source>
        <dbReference type="PROSITE" id="PS51779"/>
    </source>
</evidence>
<keyword evidence="5 8" id="KW-1133">Transmembrane helix</keyword>
<dbReference type="Gene3D" id="3.10.20.310">
    <property type="entry name" value="membrane protein fhac"/>
    <property type="match status" value="1"/>
</dbReference>